<dbReference type="EMBL" id="VBUI01000010">
    <property type="protein sequence ID" value="TLF51642.1"/>
    <property type="molecule type" value="Genomic_DNA"/>
</dbReference>
<evidence type="ECO:0000313" key="2">
    <source>
        <dbReference type="Proteomes" id="UP000306973"/>
    </source>
</evidence>
<dbReference type="RefSeq" id="WP_138181059.1">
    <property type="nucleotide sequence ID" value="NZ_VBUI01000010.1"/>
</dbReference>
<dbReference type="InterPro" id="IPR051917">
    <property type="entry name" value="Transposase-Integrase"/>
</dbReference>
<evidence type="ECO:0000313" key="1">
    <source>
        <dbReference type="EMBL" id="TLF51642.1"/>
    </source>
</evidence>
<dbReference type="PANTHER" id="PTHR10948">
    <property type="entry name" value="TRANSPOSASE"/>
    <property type="match status" value="1"/>
</dbReference>
<dbReference type="OrthoDB" id="9803231at2"/>
<gene>
    <name evidence="1" type="ORF">FEI13_08210</name>
</gene>
<reference evidence="1 2" key="1">
    <citation type="journal article" date="2007" name="Int. J. Syst. Evol. Microbiol.">
        <title>Halomonas saccharevitans sp. nov., Halomonas arcis sp. nov. and Halomonas subterranea sp. nov., halophilic bacteria isolated from hypersaline environments of China.</title>
        <authorList>
            <person name="Xu X.W."/>
            <person name="Wu Y.H."/>
            <person name="Zhou Z."/>
            <person name="Wang C.S."/>
            <person name="Zhou Y.G."/>
            <person name="Zhang H.B."/>
            <person name="Wang Y."/>
            <person name="Wu M."/>
        </authorList>
    </citation>
    <scope>NUCLEOTIDE SEQUENCE [LARGE SCALE GENOMIC DNA]</scope>
    <source>
        <strain evidence="1 2">TBZ3</strain>
    </source>
</reference>
<organism evidence="1 2">
    <name type="scientific">Halomonas urmiana</name>
    <dbReference type="NCBI Taxonomy" id="490901"/>
    <lineage>
        <taxon>Bacteria</taxon>
        <taxon>Pseudomonadati</taxon>
        <taxon>Pseudomonadota</taxon>
        <taxon>Gammaproteobacteria</taxon>
        <taxon>Oceanospirillales</taxon>
        <taxon>Halomonadaceae</taxon>
        <taxon>Halomonas</taxon>
    </lineage>
</organism>
<dbReference type="GO" id="GO:0032196">
    <property type="term" value="P:transposition"/>
    <property type="evidence" value="ECO:0007669"/>
    <property type="project" value="TreeGrafter"/>
</dbReference>
<protein>
    <submittedName>
        <fullName evidence="1">IS30 family transposase</fullName>
    </submittedName>
</protein>
<dbReference type="Proteomes" id="UP000306973">
    <property type="component" value="Unassembled WGS sequence"/>
</dbReference>
<dbReference type="GO" id="GO:0004803">
    <property type="term" value="F:transposase activity"/>
    <property type="evidence" value="ECO:0007669"/>
    <property type="project" value="TreeGrafter"/>
</dbReference>
<accession>A0A5R8MIG0</accession>
<dbReference type="GO" id="GO:0005829">
    <property type="term" value="C:cytosol"/>
    <property type="evidence" value="ECO:0007669"/>
    <property type="project" value="TreeGrafter"/>
</dbReference>
<keyword evidence="2" id="KW-1185">Reference proteome</keyword>
<dbReference type="NCBIfam" id="NF033563">
    <property type="entry name" value="transpos_IS30"/>
    <property type="match status" value="1"/>
</dbReference>
<proteinExistence type="predicted"/>
<dbReference type="InterPro" id="IPR053392">
    <property type="entry name" value="Transposase_IS30-like"/>
</dbReference>
<sequence length="137" mass="15722">MYVSHETIYRSLYTQVLGVLKMVLMQHLRSRRTMHRSKQFNSQPRGQFRDAVPIRERPLEVEERSISRHLEGNLITGRRNPHIATLVERHSYFTLLIKVDGKDTSSLIAGLVREVQKLPDALKGAPIRDLGTALATH</sequence>
<dbReference type="AlphaFoldDB" id="A0A5R8MIG0"/>
<comment type="caution">
    <text evidence="1">The sequence shown here is derived from an EMBL/GenBank/DDBJ whole genome shotgun (WGS) entry which is preliminary data.</text>
</comment>
<dbReference type="PANTHER" id="PTHR10948:SF23">
    <property type="entry name" value="TRANSPOSASE INSI FOR INSERTION SEQUENCE ELEMENT IS30A-RELATED"/>
    <property type="match status" value="1"/>
</dbReference>
<name>A0A5R8MIG0_9GAMM</name>